<geneLocation type="plasmid" evidence="2">
    <name>prsp8c3b</name>
</geneLocation>
<reference evidence="1 2" key="1">
    <citation type="submission" date="2016-09" db="EMBL/GenBank/DDBJ databases">
        <title>The complete genome sequences of Rhizobium gallicum, symbiovars gallicum and phaseoli, symbionts associated to common bean (Phaseolus vulgaris).</title>
        <authorList>
            <person name="Bustos P."/>
            <person name="Santamaria R.I."/>
            <person name="Perez-Carrascal O.M."/>
            <person name="Juarez S."/>
            <person name="Lozano L."/>
            <person name="Martinez-Flores I."/>
            <person name="Martinez-Romero E."/>
            <person name="Cevallos M."/>
            <person name="Romero D."/>
            <person name="Davila G."/>
            <person name="Gonzalez V."/>
        </authorList>
    </citation>
    <scope>NUCLEOTIDE SEQUENCE [LARGE SCALE GENOMIC DNA]</scope>
    <source>
        <strain evidence="1 2">8C-3</strain>
        <plasmid evidence="2">Plasmid prsp8c3b</plasmid>
    </source>
</reference>
<name>A0A1L5PC59_RHIET</name>
<proteinExistence type="predicted"/>
<dbReference type="EMBL" id="CP017243">
    <property type="protein sequence ID" value="APO77694.1"/>
    <property type="molecule type" value="Genomic_DNA"/>
</dbReference>
<accession>A0A1L5PC59</accession>
<keyword evidence="1" id="KW-0614">Plasmid</keyword>
<sequence length="90" mass="9400">MESGVAVLAASASVSCALVLTLTVSLRETLRAIAVPSLHRPPLIRTAASADQAWDTNGTICGDPIAGHLPWQPDKFIAEGDETAIATSRF</sequence>
<evidence type="ECO:0000313" key="2">
    <source>
        <dbReference type="Proteomes" id="UP000185109"/>
    </source>
</evidence>
<gene>
    <name evidence="1" type="ORF">AM571_PB00416</name>
</gene>
<dbReference type="AlphaFoldDB" id="A0A1L5PC59"/>
<organism evidence="1 2">
    <name type="scientific">Rhizobium etli 8C-3</name>
    <dbReference type="NCBI Taxonomy" id="538025"/>
    <lineage>
        <taxon>Bacteria</taxon>
        <taxon>Pseudomonadati</taxon>
        <taxon>Pseudomonadota</taxon>
        <taxon>Alphaproteobacteria</taxon>
        <taxon>Hyphomicrobiales</taxon>
        <taxon>Rhizobiaceae</taxon>
        <taxon>Rhizobium/Agrobacterium group</taxon>
        <taxon>Rhizobium</taxon>
    </lineage>
</organism>
<dbReference type="Proteomes" id="UP000185109">
    <property type="component" value="Plasmid pRsp8C3b"/>
</dbReference>
<evidence type="ECO:0000313" key="1">
    <source>
        <dbReference type="EMBL" id="APO77694.1"/>
    </source>
</evidence>
<protein>
    <submittedName>
        <fullName evidence="1">Uncharacterized protein</fullName>
    </submittedName>
</protein>